<protein>
    <submittedName>
        <fullName evidence="2">Cyclic nucleotide-binding domain-containing protein</fullName>
    </submittedName>
</protein>
<dbReference type="Proteomes" id="UP000887580">
    <property type="component" value="Unplaced"/>
</dbReference>
<organism evidence="1 2">
    <name type="scientific">Panagrolaimus sp. PS1159</name>
    <dbReference type="NCBI Taxonomy" id="55785"/>
    <lineage>
        <taxon>Eukaryota</taxon>
        <taxon>Metazoa</taxon>
        <taxon>Ecdysozoa</taxon>
        <taxon>Nematoda</taxon>
        <taxon>Chromadorea</taxon>
        <taxon>Rhabditida</taxon>
        <taxon>Tylenchina</taxon>
        <taxon>Panagrolaimomorpha</taxon>
        <taxon>Panagrolaimoidea</taxon>
        <taxon>Panagrolaimidae</taxon>
        <taxon>Panagrolaimus</taxon>
    </lineage>
</organism>
<reference evidence="2" key="1">
    <citation type="submission" date="2022-11" db="UniProtKB">
        <authorList>
            <consortium name="WormBaseParasite"/>
        </authorList>
    </citation>
    <scope>IDENTIFICATION</scope>
</reference>
<sequence>RANFQREGGGRLPELSVSASHVDPQQPSTSSFSNTPQSIPAVPPPELLPSLTIERSISHQEEKVVKSQKISRASTFDYETISSSAKKSPQKKRLTHRHRKYEKEDETSPDEPHSLPPHKRRHRPFTASFRPRTAKSSRHAEEGGGIGIEGEDLEKSVEKIIARRRKTDSSTTSSSAFSIPRPLPSTSTSPPNPTRVTTINEEGDSTPPFSPIISINPEITFEAASREISQYSGLSPREQFEVMLDIDTSGQIHDPDASSSDEHEGAPPSDEIFVIPESAREQIEVMLDIDTNAQKQDDSIPSKKSSKEELKVIRDLSNAGIKIITPSGSIEIQEPSDESFNEEEPVGMSSFLTVPSEATSRRSSDVESEDGRASIQSRLSFIVQAKLHHYANDLRRRTSQVMEEVIQMDDDAISDDESVAAAAGAQQDQQASLMSLIGFDPDAQPETTTRRGCFPHHIDPFSKKYLLWLLIVVMAFFYNAFVIPFRTTFPYQTDENLYYWWMSDYFCDFIYIFDMVFIKPRLIFMRGGVTITSRDETRKHYLVSQQFKLDLACLLPLDLFYIIAGPLAAFRIPRLLKVYAFWEFFDLLDSSFSNPYAIRITRTFCYMIYIIHCNSCVYYMLSAWQAFGQLAYNYKGQWYLNKWVYNNQGNAYIRCFYFTAAVATSTGNNPSPTNVIEFAYMTFSWMMGVFVFALLLGQIRDIVYNANKNAEEFRATMDKALGECKRLELPQHVQEKVRAWFMYTWEQQKTLDESKLVDKLPLKLQTDLALSVHYTTLSKVQLFQDCDRSLLRDLVLKLRPVIFLPGEMVCNKGDVGKEMYIVNQGVLEVVSDEKDKVFATLGEGVAFGEISLLAIGGNNRRTANIRSKGYSTLFVLSKEDLNDVIKDYPEAQVLLKKKAKQMLKKDKSKSSKSRKDLRDDLIKISSVSAALPTPRMLSAVAQLLPKESDVAKELQSMLNKSETKPQRLKRWSTIPDDVSDISDTEFPKKRLSEINRSKSLDVGDFTIHRD</sequence>
<proteinExistence type="predicted"/>
<accession>A0AC35F5D8</accession>
<evidence type="ECO:0000313" key="1">
    <source>
        <dbReference type="Proteomes" id="UP000887580"/>
    </source>
</evidence>
<dbReference type="WBParaSite" id="PS1159_v2.g13892.t1">
    <property type="protein sequence ID" value="PS1159_v2.g13892.t1"/>
    <property type="gene ID" value="PS1159_v2.g13892"/>
</dbReference>
<evidence type="ECO:0000313" key="2">
    <source>
        <dbReference type="WBParaSite" id="PS1159_v2.g13892.t1"/>
    </source>
</evidence>
<name>A0AC35F5D8_9BILA</name>